<reference evidence="2 3" key="1">
    <citation type="submission" date="2013-11" db="EMBL/GenBank/DDBJ databases">
        <title>Complete genome sequence of Clostridum sp. M2/40.</title>
        <authorList>
            <person name="Wibberg D."/>
            <person name="Puehler A."/>
            <person name="Schlueter A."/>
        </authorList>
    </citation>
    <scope>NUCLEOTIDE SEQUENCE [LARGE SCALE GENOMIC DNA]</scope>
    <source>
        <strain evidence="3">M2/40</strain>
    </source>
</reference>
<evidence type="ECO:0000256" key="1">
    <source>
        <dbReference type="SAM" id="Phobius"/>
    </source>
</evidence>
<evidence type="ECO:0000313" key="3">
    <source>
        <dbReference type="Proteomes" id="UP000019426"/>
    </source>
</evidence>
<dbReference type="STRING" id="1216932.CM240_1578"/>
<name>W6RVL6_9CLOT</name>
<gene>
    <name evidence="2" type="ORF">CM240_1578</name>
</gene>
<dbReference type="KEGG" id="clt:CM240_1578"/>
<protein>
    <submittedName>
        <fullName evidence="2">Uncharacterized protein</fullName>
    </submittedName>
</protein>
<dbReference type="AlphaFoldDB" id="W6RVL6"/>
<dbReference type="Proteomes" id="UP000019426">
    <property type="component" value="Chromosome M2/40_rep1"/>
</dbReference>
<accession>W6RVL6</accession>
<dbReference type="EMBL" id="HG917868">
    <property type="protein sequence ID" value="CDM68736.1"/>
    <property type="molecule type" value="Genomic_DNA"/>
</dbReference>
<dbReference type="HOGENOM" id="CLU_1674837_0_0_9"/>
<feature type="transmembrane region" description="Helical" evidence="1">
    <location>
        <begin position="12"/>
        <end position="39"/>
    </location>
</feature>
<evidence type="ECO:0000313" key="2">
    <source>
        <dbReference type="EMBL" id="CDM68736.1"/>
    </source>
</evidence>
<keyword evidence="1" id="KW-1133">Transmembrane helix</keyword>
<sequence>MGMKYIKLRTKYNGSILINLLILLMINVIIMTFLLRYMYSVKNHYISNIDENRKYIDISCTMDQIVYMLDNEISQFEVKEESISYLYNGKRYMISKYGGVLKYIVIDSEATNVVISNSIDKCRFTYEPSEELLYIYLKSNSGEENFRCIKIKKEVLL</sequence>
<keyword evidence="1" id="KW-0472">Membrane</keyword>
<keyword evidence="1" id="KW-0812">Transmembrane</keyword>
<dbReference type="PATRIC" id="fig|1216932.3.peg.1570"/>
<organism evidence="2 3">
    <name type="scientific">Clostridium bornimense</name>
    <dbReference type="NCBI Taxonomy" id="1216932"/>
    <lineage>
        <taxon>Bacteria</taxon>
        <taxon>Bacillati</taxon>
        <taxon>Bacillota</taxon>
        <taxon>Clostridia</taxon>
        <taxon>Eubacteriales</taxon>
        <taxon>Clostridiaceae</taxon>
        <taxon>Clostridium</taxon>
    </lineage>
</organism>
<keyword evidence="3" id="KW-1185">Reference proteome</keyword>
<proteinExistence type="predicted"/>